<evidence type="ECO:0000313" key="3">
    <source>
        <dbReference type="Proteomes" id="UP001183809"/>
    </source>
</evidence>
<reference evidence="3" key="1">
    <citation type="submission" date="2023-07" db="EMBL/GenBank/DDBJ databases">
        <title>30 novel species of actinomycetes from the DSMZ collection.</title>
        <authorList>
            <person name="Nouioui I."/>
        </authorList>
    </citation>
    <scope>NUCLEOTIDE SEQUENCE [LARGE SCALE GENOMIC DNA]</scope>
    <source>
        <strain evidence="3">DSM 41699</strain>
    </source>
</reference>
<dbReference type="Gene3D" id="3.40.140.10">
    <property type="entry name" value="Cytidine Deaminase, domain 2"/>
    <property type="match status" value="1"/>
</dbReference>
<name>A0ABU2TKR0_9ACTN</name>
<dbReference type="PANTHER" id="PTHR11079">
    <property type="entry name" value="CYTOSINE DEAMINASE FAMILY MEMBER"/>
    <property type="match status" value="1"/>
</dbReference>
<feature type="domain" description="CMP/dCMP-type deaminase" evidence="1">
    <location>
        <begin position="47"/>
        <end position="153"/>
    </location>
</feature>
<dbReference type="EMBL" id="JAVREY010000001">
    <property type="protein sequence ID" value="MDT0461528.1"/>
    <property type="molecule type" value="Genomic_DNA"/>
</dbReference>
<dbReference type="RefSeq" id="WP_311690603.1">
    <property type="nucleotide sequence ID" value="NZ_JAVREY010000001.1"/>
</dbReference>
<evidence type="ECO:0000313" key="2">
    <source>
        <dbReference type="EMBL" id="MDT0461528.1"/>
    </source>
</evidence>
<dbReference type="InterPro" id="IPR002125">
    <property type="entry name" value="CMP_dCMP_dom"/>
</dbReference>
<sequence length="201" mass="21893">MKAATIGFPEESRRRLEFPFFFLKGRLPALSTCQVSWRMLPGVTLTTVDRECFEAALAEARKGLEAGGVPVGAALQRDGGLVAVGHNERVQRNDPIAHGEMACLRNAGRLTSYEGTTLYTTLSPCEMCTGAVLLFGIKRLVVGEATTFAGNLNAFKERGVEVILLDDARCKDLMAEFQKRCPDVWAEDIGEAPSAEAERVI</sequence>
<dbReference type="Pfam" id="PF00383">
    <property type="entry name" value="dCMP_cyt_deam_1"/>
    <property type="match status" value="1"/>
</dbReference>
<dbReference type="CDD" id="cd01285">
    <property type="entry name" value="nucleoside_deaminase"/>
    <property type="match status" value="1"/>
</dbReference>
<dbReference type="PROSITE" id="PS51747">
    <property type="entry name" value="CYT_DCMP_DEAMINASES_2"/>
    <property type="match status" value="1"/>
</dbReference>
<dbReference type="Proteomes" id="UP001183809">
    <property type="component" value="Unassembled WGS sequence"/>
</dbReference>
<dbReference type="SUPFAM" id="SSF53927">
    <property type="entry name" value="Cytidine deaminase-like"/>
    <property type="match status" value="1"/>
</dbReference>
<evidence type="ECO:0000259" key="1">
    <source>
        <dbReference type="PROSITE" id="PS51747"/>
    </source>
</evidence>
<keyword evidence="3" id="KW-1185">Reference proteome</keyword>
<organism evidence="2 3">
    <name type="scientific">Streptomyces gibsoniae</name>
    <dbReference type="NCBI Taxonomy" id="3075529"/>
    <lineage>
        <taxon>Bacteria</taxon>
        <taxon>Bacillati</taxon>
        <taxon>Actinomycetota</taxon>
        <taxon>Actinomycetes</taxon>
        <taxon>Kitasatosporales</taxon>
        <taxon>Streptomycetaceae</taxon>
        <taxon>Streptomyces</taxon>
    </lineage>
</organism>
<protein>
    <submittedName>
        <fullName evidence="2">Nucleoside deaminase</fullName>
    </submittedName>
</protein>
<dbReference type="InterPro" id="IPR016193">
    <property type="entry name" value="Cytidine_deaminase-like"/>
</dbReference>
<proteinExistence type="predicted"/>
<dbReference type="PANTHER" id="PTHR11079:SF190">
    <property type="entry name" value="CYTOSINE DEAMINASE"/>
    <property type="match status" value="1"/>
</dbReference>
<gene>
    <name evidence="2" type="ORF">RM764_00700</name>
</gene>
<comment type="caution">
    <text evidence="2">The sequence shown here is derived from an EMBL/GenBank/DDBJ whole genome shotgun (WGS) entry which is preliminary data.</text>
</comment>
<accession>A0ABU2TKR0</accession>